<proteinExistence type="predicted"/>
<evidence type="ECO:0000313" key="2">
    <source>
        <dbReference type="EMBL" id="GIY45814.1"/>
    </source>
</evidence>
<sequence>MSRSSKGEKKEKRKWLLVTILGERINDCDVSRILRPLHQKKKECSARISTQSDQWRELSFRYLAARVISGVYRLQNKSVEKEKRNSRMLSRCSARTQPSH</sequence>
<name>A0AAV4TI63_9ARAC</name>
<dbReference type="EMBL" id="BPLQ01009662">
    <property type="protein sequence ID" value="GIY45814.1"/>
    <property type="molecule type" value="Genomic_DNA"/>
</dbReference>
<gene>
    <name evidence="2" type="ORF">CDAR_387591</name>
</gene>
<dbReference type="Proteomes" id="UP001054837">
    <property type="component" value="Unassembled WGS sequence"/>
</dbReference>
<evidence type="ECO:0000313" key="3">
    <source>
        <dbReference type="Proteomes" id="UP001054837"/>
    </source>
</evidence>
<keyword evidence="3" id="KW-1185">Reference proteome</keyword>
<reference evidence="2 3" key="1">
    <citation type="submission" date="2021-06" db="EMBL/GenBank/DDBJ databases">
        <title>Caerostris darwini draft genome.</title>
        <authorList>
            <person name="Kono N."/>
            <person name="Arakawa K."/>
        </authorList>
    </citation>
    <scope>NUCLEOTIDE SEQUENCE [LARGE SCALE GENOMIC DNA]</scope>
</reference>
<evidence type="ECO:0000256" key="1">
    <source>
        <dbReference type="SAM" id="MobiDB-lite"/>
    </source>
</evidence>
<dbReference type="AlphaFoldDB" id="A0AAV4TI63"/>
<comment type="caution">
    <text evidence="2">The sequence shown here is derived from an EMBL/GenBank/DDBJ whole genome shotgun (WGS) entry which is preliminary data.</text>
</comment>
<accession>A0AAV4TI63</accession>
<organism evidence="2 3">
    <name type="scientific">Caerostris darwini</name>
    <dbReference type="NCBI Taxonomy" id="1538125"/>
    <lineage>
        <taxon>Eukaryota</taxon>
        <taxon>Metazoa</taxon>
        <taxon>Ecdysozoa</taxon>
        <taxon>Arthropoda</taxon>
        <taxon>Chelicerata</taxon>
        <taxon>Arachnida</taxon>
        <taxon>Araneae</taxon>
        <taxon>Araneomorphae</taxon>
        <taxon>Entelegynae</taxon>
        <taxon>Araneoidea</taxon>
        <taxon>Araneidae</taxon>
        <taxon>Caerostris</taxon>
    </lineage>
</organism>
<feature type="region of interest" description="Disordered" evidence="1">
    <location>
        <begin position="79"/>
        <end position="100"/>
    </location>
</feature>
<protein>
    <submittedName>
        <fullName evidence="2">Uncharacterized protein</fullName>
    </submittedName>
</protein>